<dbReference type="Pfam" id="PF00650">
    <property type="entry name" value="CRAL_TRIO"/>
    <property type="match status" value="1"/>
</dbReference>
<dbReference type="SUPFAM" id="SSF52087">
    <property type="entry name" value="CRAL/TRIO domain"/>
    <property type="match status" value="1"/>
</dbReference>
<name>A0A8S9Y518_APOLU</name>
<gene>
    <name evidence="2" type="ORF">GE061_010189</name>
</gene>
<dbReference type="InterPro" id="IPR036273">
    <property type="entry name" value="CRAL/TRIO_N_dom_sf"/>
</dbReference>
<reference evidence="2" key="1">
    <citation type="journal article" date="2021" name="Mol. Ecol. Resour.">
        <title>Apolygus lucorum genome provides insights into omnivorousness and mesophyll feeding.</title>
        <authorList>
            <person name="Liu Y."/>
            <person name="Liu H."/>
            <person name="Wang H."/>
            <person name="Huang T."/>
            <person name="Liu B."/>
            <person name="Yang B."/>
            <person name="Yin L."/>
            <person name="Li B."/>
            <person name="Zhang Y."/>
            <person name="Zhang S."/>
            <person name="Jiang F."/>
            <person name="Zhang X."/>
            <person name="Ren Y."/>
            <person name="Wang B."/>
            <person name="Wang S."/>
            <person name="Lu Y."/>
            <person name="Wu K."/>
            <person name="Fan W."/>
            <person name="Wang G."/>
        </authorList>
    </citation>
    <scope>NUCLEOTIDE SEQUENCE</scope>
    <source>
        <strain evidence="2">12Hb</strain>
    </source>
</reference>
<protein>
    <recommendedName>
        <fullName evidence="1">CRAL-TRIO domain-containing protein</fullName>
    </recommendedName>
</protein>
<dbReference type="EMBL" id="WIXP02000002">
    <property type="protein sequence ID" value="KAF6215436.1"/>
    <property type="molecule type" value="Genomic_DNA"/>
</dbReference>
<dbReference type="AlphaFoldDB" id="A0A8S9Y518"/>
<dbReference type="SMART" id="SM00516">
    <property type="entry name" value="SEC14"/>
    <property type="match status" value="1"/>
</dbReference>
<dbReference type="SUPFAM" id="SSF46938">
    <property type="entry name" value="CRAL/TRIO N-terminal domain"/>
    <property type="match status" value="1"/>
</dbReference>
<comment type="caution">
    <text evidence="2">The sequence shown here is derived from an EMBL/GenBank/DDBJ whole genome shotgun (WGS) entry which is preliminary data.</text>
</comment>
<dbReference type="Proteomes" id="UP000466442">
    <property type="component" value="Unassembled WGS sequence"/>
</dbReference>
<evidence type="ECO:0000259" key="1">
    <source>
        <dbReference type="PROSITE" id="PS50191"/>
    </source>
</evidence>
<organism evidence="2 3">
    <name type="scientific">Apolygus lucorum</name>
    <name type="common">Small green plant bug</name>
    <name type="synonym">Lygocoris lucorum</name>
    <dbReference type="NCBI Taxonomy" id="248454"/>
    <lineage>
        <taxon>Eukaryota</taxon>
        <taxon>Metazoa</taxon>
        <taxon>Ecdysozoa</taxon>
        <taxon>Arthropoda</taxon>
        <taxon>Hexapoda</taxon>
        <taxon>Insecta</taxon>
        <taxon>Pterygota</taxon>
        <taxon>Neoptera</taxon>
        <taxon>Paraneoptera</taxon>
        <taxon>Hemiptera</taxon>
        <taxon>Heteroptera</taxon>
        <taxon>Panheteroptera</taxon>
        <taxon>Cimicomorpha</taxon>
        <taxon>Miridae</taxon>
        <taxon>Mirini</taxon>
        <taxon>Apolygus</taxon>
    </lineage>
</organism>
<dbReference type="GO" id="GO:0016020">
    <property type="term" value="C:membrane"/>
    <property type="evidence" value="ECO:0007669"/>
    <property type="project" value="TreeGrafter"/>
</dbReference>
<dbReference type="Gene3D" id="3.40.525.10">
    <property type="entry name" value="CRAL-TRIO lipid binding domain"/>
    <property type="match status" value="1"/>
</dbReference>
<evidence type="ECO:0000313" key="3">
    <source>
        <dbReference type="Proteomes" id="UP000466442"/>
    </source>
</evidence>
<dbReference type="GO" id="GO:1902936">
    <property type="term" value="F:phosphatidylinositol bisphosphate binding"/>
    <property type="evidence" value="ECO:0007669"/>
    <property type="project" value="TreeGrafter"/>
</dbReference>
<dbReference type="InterPro" id="IPR001251">
    <property type="entry name" value="CRAL-TRIO_dom"/>
</dbReference>
<proteinExistence type="predicted"/>
<feature type="domain" description="CRAL-TRIO" evidence="1">
    <location>
        <begin position="51"/>
        <end position="217"/>
    </location>
</feature>
<dbReference type="PANTHER" id="PTHR10174">
    <property type="entry name" value="ALPHA-TOCOPHEROL TRANSFER PROTEIN-RELATED"/>
    <property type="match status" value="1"/>
</dbReference>
<keyword evidence="3" id="KW-1185">Reference proteome</keyword>
<dbReference type="PANTHER" id="PTHR10174:SF130">
    <property type="entry name" value="ALPHA-TOCOPHEROL TRANSFER PROTEIN-LIKE"/>
    <property type="match status" value="1"/>
</dbReference>
<dbReference type="InterPro" id="IPR036865">
    <property type="entry name" value="CRAL-TRIO_dom_sf"/>
</dbReference>
<sequence>MVAGELEIADPAGLAQRDLSELLERVRILLKNDCRLNCEDSDEFLLRFIKASDCHPEKAYQLVLSFVSKKGDCEGRPILFLRFGNIDPAHESWPIMMQSGTLILESLSLEPEVQESGVCLVIDCTNFSLKIMKWATPFKLKALMRFFQESIPVRFDKVHLVNAPLSFKVFYAAMSPFVGDGFVNKLVWHKRPFKMLLATLGHSNTPTHLGGDLNLDDMKDWYQELVLAKEPIFRKFSRDMSLINL</sequence>
<evidence type="ECO:0000313" key="2">
    <source>
        <dbReference type="EMBL" id="KAF6215436.1"/>
    </source>
</evidence>
<dbReference type="CDD" id="cd00170">
    <property type="entry name" value="SEC14"/>
    <property type="match status" value="1"/>
</dbReference>
<accession>A0A8S9Y518</accession>
<dbReference type="Gene3D" id="1.10.8.20">
    <property type="entry name" value="N-terminal domain of phosphatidylinositol transfer protein sec14p"/>
    <property type="match status" value="1"/>
</dbReference>
<dbReference type="OrthoDB" id="1434354at2759"/>
<dbReference type="PROSITE" id="PS50191">
    <property type="entry name" value="CRAL_TRIO"/>
    <property type="match status" value="1"/>
</dbReference>